<evidence type="ECO:0000313" key="8">
    <source>
        <dbReference type="EMBL" id="MBA9002444.1"/>
    </source>
</evidence>
<dbReference type="NCBIfam" id="TIGR02937">
    <property type="entry name" value="sigma70-ECF"/>
    <property type="match status" value="1"/>
</dbReference>
<dbReference type="SUPFAM" id="SSF88659">
    <property type="entry name" value="Sigma3 and sigma4 domains of RNA polymerase sigma factors"/>
    <property type="match status" value="1"/>
</dbReference>
<keyword evidence="3" id="KW-0731">Sigma factor</keyword>
<gene>
    <name evidence="8" type="ORF">HNR21_001326</name>
</gene>
<dbReference type="CDD" id="cd06171">
    <property type="entry name" value="Sigma70_r4"/>
    <property type="match status" value="1"/>
</dbReference>
<dbReference type="Gene3D" id="1.10.1740.10">
    <property type="match status" value="1"/>
</dbReference>
<evidence type="ECO:0000256" key="3">
    <source>
        <dbReference type="ARBA" id="ARBA00023082"/>
    </source>
</evidence>
<dbReference type="SUPFAM" id="SSF88946">
    <property type="entry name" value="Sigma2 domain of RNA polymerase sigma factors"/>
    <property type="match status" value="1"/>
</dbReference>
<dbReference type="GO" id="GO:0016987">
    <property type="term" value="F:sigma factor activity"/>
    <property type="evidence" value="ECO:0007669"/>
    <property type="project" value="UniProtKB-KW"/>
</dbReference>
<keyword evidence="4" id="KW-0238">DNA-binding</keyword>
<sequence length="198" mass="21971">MTALSRAGEPAAVRRSRPLQAVADRFDEVFDLHFDEIHRYVAARLGPDVAEDVVAETFATAFRKRHTYDADRAAVRTWLYGIATNLIGRHRRSERRALRALGRRGPDRPQAGPEDRVLDEVSARRLRPDLAAAIAGLNRGERDVLLLTALAELSHDEIATVLGVSYGTVGSRLSRARKKLRAALGDVNPMRQEEDGRG</sequence>
<dbReference type="EMBL" id="JACJII010000001">
    <property type="protein sequence ID" value="MBA9002444.1"/>
    <property type="molecule type" value="Genomic_DNA"/>
</dbReference>
<dbReference type="PANTHER" id="PTHR43133">
    <property type="entry name" value="RNA POLYMERASE ECF-TYPE SIGMA FACTO"/>
    <property type="match status" value="1"/>
</dbReference>
<protein>
    <submittedName>
        <fullName evidence="8">RNA polymerase sigma-70 factor (ECF subfamily)</fullName>
    </submittedName>
</protein>
<dbReference type="InterPro" id="IPR013324">
    <property type="entry name" value="RNA_pol_sigma_r3/r4-like"/>
</dbReference>
<dbReference type="InterPro" id="IPR013249">
    <property type="entry name" value="RNA_pol_sigma70_r4_t2"/>
</dbReference>
<dbReference type="InterPro" id="IPR014284">
    <property type="entry name" value="RNA_pol_sigma-70_dom"/>
</dbReference>
<proteinExistence type="inferred from homology"/>
<evidence type="ECO:0000256" key="5">
    <source>
        <dbReference type="ARBA" id="ARBA00023163"/>
    </source>
</evidence>
<dbReference type="InterPro" id="IPR036388">
    <property type="entry name" value="WH-like_DNA-bd_sf"/>
</dbReference>
<dbReference type="Pfam" id="PF04542">
    <property type="entry name" value="Sigma70_r2"/>
    <property type="match status" value="1"/>
</dbReference>
<feature type="domain" description="RNA polymerase sigma factor 70 region 4 type 2" evidence="7">
    <location>
        <begin position="130"/>
        <end position="180"/>
    </location>
</feature>
<dbReference type="RefSeq" id="WP_182704465.1">
    <property type="nucleotide sequence ID" value="NZ_JACJII010000001.1"/>
</dbReference>
<dbReference type="InterPro" id="IPR039425">
    <property type="entry name" value="RNA_pol_sigma-70-like"/>
</dbReference>
<dbReference type="AlphaFoldDB" id="A0A7W3R7F2"/>
<keyword evidence="2" id="KW-0805">Transcription regulation</keyword>
<evidence type="ECO:0000259" key="6">
    <source>
        <dbReference type="Pfam" id="PF04542"/>
    </source>
</evidence>
<organism evidence="8 9">
    <name type="scientific">Thermomonospora cellulosilytica</name>
    <dbReference type="NCBI Taxonomy" id="1411118"/>
    <lineage>
        <taxon>Bacteria</taxon>
        <taxon>Bacillati</taxon>
        <taxon>Actinomycetota</taxon>
        <taxon>Actinomycetes</taxon>
        <taxon>Streptosporangiales</taxon>
        <taxon>Thermomonosporaceae</taxon>
        <taxon>Thermomonospora</taxon>
    </lineage>
</organism>
<name>A0A7W3R7F2_9ACTN</name>
<dbReference type="PANTHER" id="PTHR43133:SF8">
    <property type="entry name" value="RNA POLYMERASE SIGMA FACTOR HI_1459-RELATED"/>
    <property type="match status" value="1"/>
</dbReference>
<reference evidence="8 9" key="1">
    <citation type="submission" date="2020-08" db="EMBL/GenBank/DDBJ databases">
        <title>Sequencing the genomes of 1000 actinobacteria strains.</title>
        <authorList>
            <person name="Klenk H.-P."/>
        </authorList>
    </citation>
    <scope>NUCLEOTIDE SEQUENCE [LARGE SCALE GENOMIC DNA]</scope>
    <source>
        <strain evidence="8 9">DSM 45823</strain>
    </source>
</reference>
<accession>A0A7W3R7F2</accession>
<evidence type="ECO:0000256" key="1">
    <source>
        <dbReference type="ARBA" id="ARBA00010641"/>
    </source>
</evidence>
<evidence type="ECO:0000256" key="4">
    <source>
        <dbReference type="ARBA" id="ARBA00023125"/>
    </source>
</evidence>
<evidence type="ECO:0000259" key="7">
    <source>
        <dbReference type="Pfam" id="PF08281"/>
    </source>
</evidence>
<dbReference type="Pfam" id="PF08281">
    <property type="entry name" value="Sigma70_r4_2"/>
    <property type="match status" value="1"/>
</dbReference>
<comment type="caution">
    <text evidence="8">The sequence shown here is derived from an EMBL/GenBank/DDBJ whole genome shotgun (WGS) entry which is preliminary data.</text>
</comment>
<dbReference type="GO" id="GO:0003677">
    <property type="term" value="F:DNA binding"/>
    <property type="evidence" value="ECO:0007669"/>
    <property type="project" value="UniProtKB-KW"/>
</dbReference>
<keyword evidence="9" id="KW-1185">Reference proteome</keyword>
<dbReference type="GO" id="GO:0006352">
    <property type="term" value="P:DNA-templated transcription initiation"/>
    <property type="evidence" value="ECO:0007669"/>
    <property type="project" value="InterPro"/>
</dbReference>
<dbReference type="Proteomes" id="UP000539313">
    <property type="component" value="Unassembled WGS sequence"/>
</dbReference>
<dbReference type="InterPro" id="IPR013325">
    <property type="entry name" value="RNA_pol_sigma_r2"/>
</dbReference>
<evidence type="ECO:0000256" key="2">
    <source>
        <dbReference type="ARBA" id="ARBA00023015"/>
    </source>
</evidence>
<feature type="domain" description="RNA polymerase sigma-70 region 2" evidence="6">
    <location>
        <begin position="34"/>
        <end position="96"/>
    </location>
</feature>
<keyword evidence="5" id="KW-0804">Transcription</keyword>
<dbReference type="InterPro" id="IPR007627">
    <property type="entry name" value="RNA_pol_sigma70_r2"/>
</dbReference>
<comment type="similarity">
    <text evidence="1">Belongs to the sigma-70 factor family. ECF subfamily.</text>
</comment>
<evidence type="ECO:0000313" key="9">
    <source>
        <dbReference type="Proteomes" id="UP000539313"/>
    </source>
</evidence>
<dbReference type="Gene3D" id="1.10.10.10">
    <property type="entry name" value="Winged helix-like DNA-binding domain superfamily/Winged helix DNA-binding domain"/>
    <property type="match status" value="1"/>
</dbReference>